<reference evidence="2 3" key="1">
    <citation type="submission" date="2018-06" db="EMBL/GenBank/DDBJ databases">
        <title>Azoarcus communis strain SWub3 genome.</title>
        <authorList>
            <person name="Zorraquino Salvo V."/>
            <person name="Toubiana D."/>
            <person name="Blumwald E."/>
        </authorList>
    </citation>
    <scope>NUCLEOTIDE SEQUENCE [LARGE SCALE GENOMIC DNA]</scope>
    <source>
        <strain evidence="2 3">SWub3</strain>
    </source>
</reference>
<name>A0A323URJ0_9RHOO</name>
<dbReference type="OrthoDB" id="8584238at2"/>
<organism evidence="2 3">
    <name type="scientific">Parazoarcus communis SWub3 = DSM 12120</name>
    <dbReference type="NCBI Taxonomy" id="1121029"/>
    <lineage>
        <taxon>Bacteria</taxon>
        <taxon>Pseudomonadati</taxon>
        <taxon>Pseudomonadota</taxon>
        <taxon>Betaproteobacteria</taxon>
        <taxon>Rhodocyclales</taxon>
        <taxon>Zoogloeaceae</taxon>
        <taxon>Parazoarcus</taxon>
    </lineage>
</organism>
<evidence type="ECO:0000256" key="1">
    <source>
        <dbReference type="SAM" id="Phobius"/>
    </source>
</evidence>
<feature type="transmembrane region" description="Helical" evidence="1">
    <location>
        <begin position="31"/>
        <end position="51"/>
    </location>
</feature>
<feature type="transmembrane region" description="Helical" evidence="1">
    <location>
        <begin position="72"/>
        <end position="94"/>
    </location>
</feature>
<keyword evidence="3" id="KW-1185">Reference proteome</keyword>
<accession>A0A323URJ0</accession>
<dbReference type="RefSeq" id="WP_110528396.1">
    <property type="nucleotide sequence ID" value="NZ_QKOE01000019.1"/>
</dbReference>
<dbReference type="AlphaFoldDB" id="A0A323URJ0"/>
<protein>
    <submittedName>
        <fullName evidence="2">Lytic murein transglycosylase</fullName>
    </submittedName>
</protein>
<keyword evidence="1" id="KW-0812">Transmembrane</keyword>
<keyword evidence="1" id="KW-0472">Membrane</keyword>
<evidence type="ECO:0000313" key="2">
    <source>
        <dbReference type="EMBL" id="PZA14947.1"/>
    </source>
</evidence>
<keyword evidence="1" id="KW-1133">Transmembrane helix</keyword>
<sequence length="315" mass="34990">MRFRYLFIFGGSAIVLAALFATDPDQGISTGMLLLGLVTPLLALGFAHYGRKATHDYPEADARRLFARASESPTGAGLALVALAIVFYGLVGLFGSVAHGQVPAAAHQHLLGLQAEIRAHFNGHPMPEYFGGLIEHESCISLTHSRCWSSKSRLKTAREEGAGLGQLTRAWRPDGSLRFDALAEMRDRHPALRELSWRTIYDRPELQMRAVVLKVRDDYTTLRVVADPLERLAMTDAAYNGGLGGLQRERRACQIKDGCDPQRWWGHVEHTCLKSRTPLYGNRSACDINRHHVADVIQRRAPKYRAHLGSASWES</sequence>
<dbReference type="Proteomes" id="UP000248259">
    <property type="component" value="Unassembled WGS sequence"/>
</dbReference>
<comment type="caution">
    <text evidence="2">The sequence shown here is derived from an EMBL/GenBank/DDBJ whole genome shotgun (WGS) entry which is preliminary data.</text>
</comment>
<proteinExistence type="predicted"/>
<gene>
    <name evidence="2" type="ORF">DNK49_19070</name>
</gene>
<dbReference type="EMBL" id="QKOE01000019">
    <property type="protein sequence ID" value="PZA14947.1"/>
    <property type="molecule type" value="Genomic_DNA"/>
</dbReference>
<evidence type="ECO:0000313" key="3">
    <source>
        <dbReference type="Proteomes" id="UP000248259"/>
    </source>
</evidence>